<evidence type="ECO:0000259" key="1">
    <source>
        <dbReference type="Pfam" id="PF07929"/>
    </source>
</evidence>
<gene>
    <name evidence="2" type="ORF">DSM106972_047080</name>
</gene>
<dbReference type="InterPro" id="IPR012912">
    <property type="entry name" value="Plasmid_pRiA4b_Orf3-like"/>
</dbReference>
<dbReference type="PANTHER" id="PTHR41878:SF1">
    <property type="entry name" value="TNPR PROTEIN"/>
    <property type="match status" value="1"/>
</dbReference>
<dbReference type="AlphaFoldDB" id="A0A3S1ALP6"/>
<dbReference type="Pfam" id="PF07929">
    <property type="entry name" value="PRiA4_ORF3"/>
    <property type="match status" value="1"/>
</dbReference>
<comment type="caution">
    <text evidence="2">The sequence shown here is derived from an EMBL/GenBank/DDBJ whole genome shotgun (WGS) entry which is preliminary data.</text>
</comment>
<dbReference type="Proteomes" id="UP000271624">
    <property type="component" value="Unassembled WGS sequence"/>
</dbReference>
<reference evidence="2" key="2">
    <citation type="journal article" date="2019" name="Genome Biol. Evol.">
        <title>Day and night: Metabolic profiles and evolutionary relationships of six axenic non-marine cyanobacteria.</title>
        <authorList>
            <person name="Will S.E."/>
            <person name="Henke P."/>
            <person name="Boedeker C."/>
            <person name="Huang S."/>
            <person name="Brinkmann H."/>
            <person name="Rohde M."/>
            <person name="Jarek M."/>
            <person name="Friedl T."/>
            <person name="Seufert S."/>
            <person name="Schumacher M."/>
            <person name="Overmann J."/>
            <person name="Neumann-Schaal M."/>
            <person name="Petersen J."/>
        </authorList>
    </citation>
    <scope>NUCLEOTIDE SEQUENCE [LARGE SCALE GENOMIC DNA]</scope>
    <source>
        <strain evidence="2">PCC 7102</strain>
    </source>
</reference>
<feature type="domain" description="Plasmid pRiA4b Orf3-like" evidence="1">
    <location>
        <begin position="12"/>
        <end position="181"/>
    </location>
</feature>
<protein>
    <submittedName>
        <fullName evidence="2">Plasmid pRiA4b ORF-3 family protein</fullName>
    </submittedName>
</protein>
<proteinExistence type="predicted"/>
<dbReference type="OrthoDB" id="9801392at2"/>
<dbReference type="RefSeq" id="WP_127083080.1">
    <property type="nucleotide sequence ID" value="NZ_RSCL01000012.1"/>
</dbReference>
<dbReference type="EMBL" id="RSCL01000012">
    <property type="protein sequence ID" value="RUT03794.1"/>
    <property type="molecule type" value="Genomic_DNA"/>
</dbReference>
<dbReference type="Gene3D" id="3.10.290.30">
    <property type="entry name" value="MM3350-like"/>
    <property type="match status" value="1"/>
</dbReference>
<evidence type="ECO:0000313" key="3">
    <source>
        <dbReference type="Proteomes" id="UP000271624"/>
    </source>
</evidence>
<evidence type="ECO:0000313" key="2">
    <source>
        <dbReference type="EMBL" id="RUT03794.1"/>
    </source>
</evidence>
<dbReference type="InterPro" id="IPR024047">
    <property type="entry name" value="MM3350-like_sf"/>
</dbReference>
<accession>A0A3S1ALP6</accession>
<sequence length="191" mass="22155">MAPKKSTSTQTIYQLKITLKYTKPPIWRRVLVKNNTTLGQLHRTVQEAMGWDDYHLHSWNIGGMEYGIPHEDYDSDMGDEKNVKLSKLIGSSEKIKFYYTYDFGDSWEHEILVEKILPSAPDTRYPVCVTGKRACPPEDCGGAWGYAELLSTLNDPENAEYEERMEWLEGEFDPEKFDLKEINSKLQCVYQ</sequence>
<organism evidence="2 3">
    <name type="scientific">Dulcicalothrix desertica PCC 7102</name>
    <dbReference type="NCBI Taxonomy" id="232991"/>
    <lineage>
        <taxon>Bacteria</taxon>
        <taxon>Bacillati</taxon>
        <taxon>Cyanobacteriota</taxon>
        <taxon>Cyanophyceae</taxon>
        <taxon>Nostocales</taxon>
        <taxon>Calotrichaceae</taxon>
        <taxon>Dulcicalothrix</taxon>
    </lineage>
</organism>
<dbReference type="SUPFAM" id="SSF159941">
    <property type="entry name" value="MM3350-like"/>
    <property type="match status" value="1"/>
</dbReference>
<dbReference type="PANTHER" id="PTHR41878">
    <property type="entry name" value="LEXA REPRESSOR-RELATED"/>
    <property type="match status" value="1"/>
</dbReference>
<keyword evidence="3" id="KW-1185">Reference proteome</keyword>
<reference evidence="2" key="1">
    <citation type="submission" date="2018-12" db="EMBL/GenBank/DDBJ databases">
        <authorList>
            <person name="Will S."/>
            <person name="Neumann-Schaal M."/>
            <person name="Henke P."/>
        </authorList>
    </citation>
    <scope>NUCLEOTIDE SEQUENCE</scope>
    <source>
        <strain evidence="2">PCC 7102</strain>
    </source>
</reference>
<name>A0A3S1ALP6_9CYAN</name>